<evidence type="ECO:0000313" key="2">
    <source>
        <dbReference type="EMBL" id="ORY54787.1"/>
    </source>
</evidence>
<organism evidence="2 3">
    <name type="scientific">Neocallimastix californiae</name>
    <dbReference type="NCBI Taxonomy" id="1754190"/>
    <lineage>
        <taxon>Eukaryota</taxon>
        <taxon>Fungi</taxon>
        <taxon>Fungi incertae sedis</taxon>
        <taxon>Chytridiomycota</taxon>
        <taxon>Chytridiomycota incertae sedis</taxon>
        <taxon>Neocallimastigomycetes</taxon>
        <taxon>Neocallimastigales</taxon>
        <taxon>Neocallimastigaceae</taxon>
        <taxon>Neocallimastix</taxon>
    </lineage>
</organism>
<evidence type="ECO:0000313" key="3">
    <source>
        <dbReference type="Proteomes" id="UP000193920"/>
    </source>
</evidence>
<accession>A0A1Y2D6F9</accession>
<keyword evidence="3" id="KW-1185">Reference proteome</keyword>
<feature type="chain" id="PRO_5012711415" description="Transmembrane protein" evidence="1">
    <location>
        <begin position="21"/>
        <end position="185"/>
    </location>
</feature>
<reference evidence="2 3" key="1">
    <citation type="submission" date="2016-08" db="EMBL/GenBank/DDBJ databases">
        <title>A Parts List for Fungal Cellulosomes Revealed by Comparative Genomics.</title>
        <authorList>
            <consortium name="DOE Joint Genome Institute"/>
            <person name="Haitjema C.H."/>
            <person name="Gilmore S.P."/>
            <person name="Henske J.K."/>
            <person name="Solomon K.V."/>
            <person name="De Groot R."/>
            <person name="Kuo A."/>
            <person name="Mondo S.J."/>
            <person name="Salamov A.A."/>
            <person name="Labutti K."/>
            <person name="Zhao Z."/>
            <person name="Chiniquy J."/>
            <person name="Barry K."/>
            <person name="Brewer H.M."/>
            <person name="Purvine S.O."/>
            <person name="Wright A.T."/>
            <person name="Boxma B."/>
            <person name="Van Alen T."/>
            <person name="Hackstein J.H."/>
            <person name="Baker S.E."/>
            <person name="Grigoriev I.V."/>
            <person name="O'Malley M.A."/>
        </authorList>
    </citation>
    <scope>NUCLEOTIDE SEQUENCE [LARGE SCALE GENOMIC DNA]</scope>
    <source>
        <strain evidence="2 3">G1</strain>
    </source>
</reference>
<name>A0A1Y2D6F9_9FUNG</name>
<gene>
    <name evidence="2" type="ORF">LY90DRAFT_507398</name>
</gene>
<dbReference type="Proteomes" id="UP000193920">
    <property type="component" value="Unassembled WGS sequence"/>
</dbReference>
<evidence type="ECO:0008006" key="4">
    <source>
        <dbReference type="Google" id="ProtNLM"/>
    </source>
</evidence>
<dbReference type="EMBL" id="MCOG01000082">
    <property type="protein sequence ID" value="ORY54787.1"/>
    <property type="molecule type" value="Genomic_DNA"/>
</dbReference>
<dbReference type="OrthoDB" id="10486073at2759"/>
<keyword evidence="1" id="KW-0732">Signal</keyword>
<comment type="caution">
    <text evidence="2">The sequence shown here is derived from an EMBL/GenBank/DDBJ whole genome shotgun (WGS) entry which is preliminary data.</text>
</comment>
<protein>
    <recommendedName>
        <fullName evidence="4">Transmembrane protein</fullName>
    </recommendedName>
</protein>
<evidence type="ECO:0000256" key="1">
    <source>
        <dbReference type="SAM" id="SignalP"/>
    </source>
</evidence>
<proteinExistence type="predicted"/>
<feature type="signal peptide" evidence="1">
    <location>
        <begin position="1"/>
        <end position="20"/>
    </location>
</feature>
<dbReference type="AlphaFoldDB" id="A0A1Y2D6F9"/>
<sequence>MIYLPLYILTFFLSLWNCIAFDISIPNEKYGLHNLSELIKQYSILHKTINIYLTIDYYEYTEKQLGLQIQIPSDITVNIYGNPVNGTFIDLTKRSFFYSFELPYPGGQKIKFENITFYNFISPDHILFYSNNNILNYSIQFKNCIFDTSQSVVFQLDCERIWELQILKIIIKLLLILVNSSKNLK</sequence>